<feature type="compositionally biased region" description="Low complexity" evidence="1">
    <location>
        <begin position="164"/>
        <end position="174"/>
    </location>
</feature>
<reference evidence="3 5" key="2">
    <citation type="journal article" date="2013" name="Nature">
        <title>Insights into bilaterian evolution from three spiralian genomes.</title>
        <authorList>
            <person name="Simakov O."/>
            <person name="Marletaz F."/>
            <person name="Cho S.J."/>
            <person name="Edsinger-Gonzales E."/>
            <person name="Havlak P."/>
            <person name="Hellsten U."/>
            <person name="Kuo D.H."/>
            <person name="Larsson T."/>
            <person name="Lv J."/>
            <person name="Arendt D."/>
            <person name="Savage R."/>
            <person name="Osoegawa K."/>
            <person name="de Jong P."/>
            <person name="Grimwood J."/>
            <person name="Chapman J.A."/>
            <person name="Shapiro H."/>
            <person name="Aerts A."/>
            <person name="Otillar R.P."/>
            <person name="Terry A.Y."/>
            <person name="Boore J.L."/>
            <person name="Grigoriev I.V."/>
            <person name="Lindberg D.R."/>
            <person name="Seaver E.C."/>
            <person name="Weisblat D.A."/>
            <person name="Putnam N.H."/>
            <person name="Rokhsar D.S."/>
        </authorList>
    </citation>
    <scope>NUCLEOTIDE SEQUENCE</scope>
</reference>
<dbReference type="CTD" id="20199289"/>
<feature type="compositionally biased region" description="Polar residues" evidence="1">
    <location>
        <begin position="304"/>
        <end position="321"/>
    </location>
</feature>
<feature type="compositionally biased region" description="Low complexity" evidence="1">
    <location>
        <begin position="329"/>
        <end position="354"/>
    </location>
</feature>
<dbReference type="EMBL" id="AMQM01000888">
    <property type="status" value="NOT_ANNOTATED_CDS"/>
    <property type="molecule type" value="Genomic_DNA"/>
</dbReference>
<feature type="compositionally biased region" description="Acidic residues" evidence="1">
    <location>
        <begin position="175"/>
        <end position="185"/>
    </location>
</feature>
<sequence>MEVVDETEERVCFASQPKYFNWALFIGIFSFGIALSFYSESCFWQMIYVIGSLVIASAFIDHWQELTLDRPLDQLSYTVQNIYQRFLFRNKHTFMETAKLSELKKVKANQRNGTITFYHNHTTTKVFVGSSFITMLLTLNRLKEFLKKCTADNTIQFDYNIQSISSSSSPANNSGDDDGDVGDESDLNHAAASDALDSAGDCRLRRHEYDEDISDDDISDDSGDDDDDDDRPSSDGKDGDEDEEEVDDDDDDGIRHKISERGDEKVEGSGSSDSDGSFEKVSCEDLLAAEDDEATTAAAAATVDVSSNPECSNIDQTADKSSTNKDCKAATSATTPTTSTTATTTTSTTTTSTTGSGDGSGGLEFKQSKGAKLENE</sequence>
<dbReference type="Proteomes" id="UP000015101">
    <property type="component" value="Unassembled WGS sequence"/>
</dbReference>
<feature type="transmembrane region" description="Helical" evidence="2">
    <location>
        <begin position="19"/>
        <end position="37"/>
    </location>
</feature>
<protein>
    <submittedName>
        <fullName evidence="3 4">Uncharacterized protein</fullName>
    </submittedName>
</protein>
<dbReference type="GeneID" id="20199289"/>
<dbReference type="KEGG" id="hro:HELRODRAFT_161717"/>
<dbReference type="AlphaFoldDB" id="T1ERT9"/>
<keyword evidence="2" id="KW-0812">Transmembrane</keyword>
<gene>
    <name evidence="4" type="primary">20199289</name>
    <name evidence="3" type="ORF">HELRODRAFT_161717</name>
</gene>
<feature type="region of interest" description="Disordered" evidence="1">
    <location>
        <begin position="207"/>
        <end position="376"/>
    </location>
</feature>
<evidence type="ECO:0000256" key="2">
    <source>
        <dbReference type="SAM" id="Phobius"/>
    </source>
</evidence>
<feature type="region of interest" description="Disordered" evidence="1">
    <location>
        <begin position="164"/>
        <end position="186"/>
    </location>
</feature>
<organism evidence="4 5">
    <name type="scientific">Helobdella robusta</name>
    <name type="common">Californian leech</name>
    <dbReference type="NCBI Taxonomy" id="6412"/>
    <lineage>
        <taxon>Eukaryota</taxon>
        <taxon>Metazoa</taxon>
        <taxon>Spiralia</taxon>
        <taxon>Lophotrochozoa</taxon>
        <taxon>Annelida</taxon>
        <taxon>Clitellata</taxon>
        <taxon>Hirudinea</taxon>
        <taxon>Rhynchobdellida</taxon>
        <taxon>Glossiphoniidae</taxon>
        <taxon>Helobdella</taxon>
    </lineage>
</organism>
<reference evidence="5" key="1">
    <citation type="submission" date="2012-12" db="EMBL/GenBank/DDBJ databases">
        <authorList>
            <person name="Hellsten U."/>
            <person name="Grimwood J."/>
            <person name="Chapman J.A."/>
            <person name="Shapiro H."/>
            <person name="Aerts A."/>
            <person name="Otillar R.P."/>
            <person name="Terry A.Y."/>
            <person name="Boore J.L."/>
            <person name="Simakov O."/>
            <person name="Marletaz F."/>
            <person name="Cho S.-J."/>
            <person name="Edsinger-Gonzales E."/>
            <person name="Havlak P."/>
            <person name="Kuo D.-H."/>
            <person name="Larsson T."/>
            <person name="Lv J."/>
            <person name="Arendt D."/>
            <person name="Savage R."/>
            <person name="Osoegawa K."/>
            <person name="de Jong P."/>
            <person name="Lindberg D.R."/>
            <person name="Seaver E.C."/>
            <person name="Weisblat D.A."/>
            <person name="Putnam N.H."/>
            <person name="Grigoriev I.V."/>
            <person name="Rokhsar D.S."/>
        </authorList>
    </citation>
    <scope>NUCLEOTIDE SEQUENCE</scope>
</reference>
<keyword evidence="2" id="KW-1133">Transmembrane helix</keyword>
<evidence type="ECO:0000313" key="5">
    <source>
        <dbReference type="Proteomes" id="UP000015101"/>
    </source>
</evidence>
<dbReference type="InParanoid" id="T1ERT9"/>
<feature type="compositionally biased region" description="Acidic residues" evidence="1">
    <location>
        <begin position="210"/>
        <end position="230"/>
    </location>
</feature>
<keyword evidence="5" id="KW-1185">Reference proteome</keyword>
<feature type="transmembrane region" description="Helical" evidence="2">
    <location>
        <begin position="43"/>
        <end position="60"/>
    </location>
</feature>
<dbReference type="HOGENOM" id="CLU_736258_0_0_1"/>
<accession>T1ERT9</accession>
<feature type="compositionally biased region" description="Basic and acidic residues" evidence="1">
    <location>
        <begin position="253"/>
        <end position="267"/>
    </location>
</feature>
<proteinExistence type="predicted"/>
<dbReference type="EMBL" id="KB096742">
    <property type="protein sequence ID" value="ESO02445.1"/>
    <property type="molecule type" value="Genomic_DNA"/>
</dbReference>
<name>T1ERT9_HELRO</name>
<evidence type="ECO:0000313" key="3">
    <source>
        <dbReference type="EMBL" id="ESO02445.1"/>
    </source>
</evidence>
<dbReference type="EnsemblMetazoa" id="HelroT161717">
    <property type="protein sequence ID" value="HelroP161717"/>
    <property type="gene ID" value="HelroG161717"/>
</dbReference>
<dbReference type="Pfam" id="PF15169">
    <property type="entry name" value="Cybc1_Eros"/>
    <property type="match status" value="1"/>
</dbReference>
<dbReference type="RefSeq" id="XP_009019853.1">
    <property type="nucleotide sequence ID" value="XM_009021605.1"/>
</dbReference>
<feature type="compositionally biased region" description="Acidic residues" evidence="1">
    <location>
        <begin position="238"/>
        <end position="252"/>
    </location>
</feature>
<keyword evidence="2" id="KW-0472">Membrane</keyword>
<reference evidence="4" key="3">
    <citation type="submission" date="2015-06" db="UniProtKB">
        <authorList>
            <consortium name="EnsemblMetazoa"/>
        </authorList>
    </citation>
    <scope>IDENTIFICATION</scope>
</reference>
<evidence type="ECO:0000313" key="4">
    <source>
        <dbReference type="EnsemblMetazoa" id="HelroP161717"/>
    </source>
</evidence>
<evidence type="ECO:0000256" key="1">
    <source>
        <dbReference type="SAM" id="MobiDB-lite"/>
    </source>
</evidence>
<dbReference type="InterPro" id="IPR027846">
    <property type="entry name" value="Cybc1"/>
</dbReference>